<proteinExistence type="predicted"/>
<keyword evidence="4" id="KW-1185">Reference proteome</keyword>
<dbReference type="Proteomes" id="UP001360560">
    <property type="component" value="Unassembled WGS sequence"/>
</dbReference>
<evidence type="ECO:0000313" key="4">
    <source>
        <dbReference type="Proteomes" id="UP001360560"/>
    </source>
</evidence>
<keyword evidence="1" id="KW-0175">Coiled coil</keyword>
<gene>
    <name evidence="3" type="ORF">DASC09_021680</name>
</gene>
<feature type="coiled-coil region" evidence="1">
    <location>
        <begin position="569"/>
        <end position="631"/>
    </location>
</feature>
<accession>A0AAV5QKZ1</accession>
<dbReference type="RefSeq" id="XP_064851843.1">
    <property type="nucleotide sequence ID" value="XM_064995771.1"/>
</dbReference>
<feature type="region of interest" description="Disordered" evidence="2">
    <location>
        <begin position="1"/>
        <end position="24"/>
    </location>
</feature>
<comment type="caution">
    <text evidence="3">The sequence shown here is derived from an EMBL/GenBank/DDBJ whole genome shotgun (WGS) entry which is preliminary data.</text>
</comment>
<protein>
    <submittedName>
        <fullName evidence="3">Uncharacterized protein</fullName>
    </submittedName>
</protein>
<evidence type="ECO:0000256" key="1">
    <source>
        <dbReference type="SAM" id="Coils"/>
    </source>
</evidence>
<name>A0AAV5QKZ1_9ASCO</name>
<feature type="coiled-coil region" evidence="1">
    <location>
        <begin position="397"/>
        <end position="487"/>
    </location>
</feature>
<sequence>MLRATAVSSAAGGGSSSDGQSYTQESMDDIGFQSMVPNNLKKIHPVASEPLLNGHRLKRSTTELFAKVESAHNRGDDSSLCDITENVLNSDPFHGKLLPSTNKSSRRSSTIGLFGKENANKEVRFSASEGFPISHNSSTTIPSLNKITDAAVDISSESSPRNFAKISRSSRIPVNARNFSDKQYTNVSNDFVVRKNTPDNIPWHPLSTRRQQNSITMLEPQATLQPSKNKEPQKELKYQLEHEILNNLDTLFLIFSSVRKSVNEDELREIEHCIDRIRDQINNLVASLDSKFVEKVMDIEQTNVKLKKENSLLQDLCNVLKSEYTKASAEITRLKDQTQKFHNQIDCLTAEKNKMSEKFYLNAEDFQEAMTLMFENPDEKIESKKFMGKLRRLIDSFNFANKKNEIMQQENNKLQTKLDTFGNESSENLKTIDFMENHIKKQEETIKQLTDKYGLLENEKNETEGTLKVKEEELGKLINRMENDRKTFHDNASDMKESLRKKDVQVAEAWKMLSTFASSNTTNAAKLVSLEEENRKHHETEDFWKEKVREYKHINQALEKDGMLKQERITEEQKLCQSLKLKILELESNEKETQATNEKLIDEVRVTQMRVEELKSENISLLNKFKKMTEKSGRIETACGVGKFYFEDLSNSAIIKLEKIIDERSFARVKRKLQDISQIKLYDDSIMPKLEHITRFVLQSIDCIIQEVQKMRNRNSRLEADIRSLESGPQEQNSKIKNN</sequence>
<feature type="compositionally biased region" description="Low complexity" evidence="2">
    <location>
        <begin position="1"/>
        <end position="10"/>
    </location>
</feature>
<organism evidence="3 4">
    <name type="scientific">Saccharomycopsis crataegensis</name>
    <dbReference type="NCBI Taxonomy" id="43959"/>
    <lineage>
        <taxon>Eukaryota</taxon>
        <taxon>Fungi</taxon>
        <taxon>Dikarya</taxon>
        <taxon>Ascomycota</taxon>
        <taxon>Saccharomycotina</taxon>
        <taxon>Saccharomycetes</taxon>
        <taxon>Saccharomycopsidaceae</taxon>
        <taxon>Saccharomycopsis</taxon>
    </lineage>
</organism>
<feature type="region of interest" description="Disordered" evidence="2">
    <location>
        <begin position="720"/>
        <end position="739"/>
    </location>
</feature>
<dbReference type="AlphaFoldDB" id="A0AAV5QKZ1"/>
<evidence type="ECO:0000256" key="2">
    <source>
        <dbReference type="SAM" id="MobiDB-lite"/>
    </source>
</evidence>
<feature type="compositionally biased region" description="Polar residues" evidence="2">
    <location>
        <begin position="727"/>
        <end position="739"/>
    </location>
</feature>
<evidence type="ECO:0000313" key="3">
    <source>
        <dbReference type="EMBL" id="GMM34843.1"/>
    </source>
</evidence>
<dbReference type="EMBL" id="BTFZ01000003">
    <property type="protein sequence ID" value="GMM34843.1"/>
    <property type="molecule type" value="Genomic_DNA"/>
</dbReference>
<reference evidence="3 4" key="1">
    <citation type="journal article" date="2023" name="Elife">
        <title>Identification of key yeast species and microbe-microbe interactions impacting larval growth of Drosophila in the wild.</title>
        <authorList>
            <person name="Mure A."/>
            <person name="Sugiura Y."/>
            <person name="Maeda R."/>
            <person name="Honda K."/>
            <person name="Sakurai N."/>
            <person name="Takahashi Y."/>
            <person name="Watada M."/>
            <person name="Katoh T."/>
            <person name="Gotoh A."/>
            <person name="Gotoh Y."/>
            <person name="Taniguchi I."/>
            <person name="Nakamura K."/>
            <person name="Hayashi T."/>
            <person name="Katayama T."/>
            <person name="Uemura T."/>
            <person name="Hattori Y."/>
        </authorList>
    </citation>
    <scope>NUCLEOTIDE SEQUENCE [LARGE SCALE GENOMIC DNA]</scope>
    <source>
        <strain evidence="3 4">SC-9</strain>
    </source>
</reference>
<dbReference type="GeneID" id="90072822"/>